<dbReference type="EMBL" id="JALLKP010000030">
    <property type="protein sequence ID" value="KAK2194890.1"/>
    <property type="molecule type" value="Genomic_DNA"/>
</dbReference>
<proteinExistence type="inferred from homology"/>
<evidence type="ECO:0000256" key="2">
    <source>
        <dbReference type="ARBA" id="ARBA00009289"/>
    </source>
</evidence>
<dbReference type="GeneID" id="94336484"/>
<protein>
    <recommendedName>
        <fullName evidence="8">Signal peptidase complex subunit 3</fullName>
    </recommendedName>
</protein>
<dbReference type="Pfam" id="PF04573">
    <property type="entry name" value="SPC22"/>
    <property type="match status" value="1"/>
</dbReference>
<gene>
    <name evidence="10" type="ORF">BdWA1_002186</name>
    <name evidence="9" type="ORF">BdWA1_003635</name>
</gene>
<evidence type="ECO:0000313" key="10">
    <source>
        <dbReference type="EMBL" id="KAK2196937.1"/>
    </source>
</evidence>
<evidence type="ECO:0000313" key="9">
    <source>
        <dbReference type="EMBL" id="KAK2194890.1"/>
    </source>
</evidence>
<comment type="caution">
    <text evidence="10">The sequence shown here is derived from an EMBL/GenBank/DDBJ whole genome shotgun (WGS) entry which is preliminary data.</text>
</comment>
<dbReference type="RefSeq" id="XP_067803779.1">
    <property type="nucleotide sequence ID" value="XM_067947215.1"/>
</dbReference>
<evidence type="ECO:0000256" key="1">
    <source>
        <dbReference type="ARBA" id="ARBA00004648"/>
    </source>
</evidence>
<comment type="subcellular location">
    <subcellularLocation>
        <location evidence="1">Endoplasmic reticulum membrane</location>
        <topology evidence="1">Single-pass type II membrane protein</topology>
    </subcellularLocation>
</comment>
<dbReference type="EMBL" id="JALLKP010000002">
    <property type="protein sequence ID" value="KAK2196937.1"/>
    <property type="molecule type" value="Genomic_DNA"/>
</dbReference>
<keyword evidence="11" id="KW-1185">Reference proteome</keyword>
<evidence type="ECO:0000256" key="5">
    <source>
        <dbReference type="ARBA" id="ARBA00022968"/>
    </source>
</evidence>
<accession>A0AAD9PM35</accession>
<dbReference type="GO" id="GO:0045047">
    <property type="term" value="P:protein targeting to ER"/>
    <property type="evidence" value="ECO:0007669"/>
    <property type="project" value="TreeGrafter"/>
</dbReference>
<keyword evidence="5" id="KW-0735">Signal-anchor</keyword>
<keyword evidence="3" id="KW-0812">Transmembrane</keyword>
<evidence type="ECO:0000256" key="8">
    <source>
        <dbReference type="ARBA" id="ARBA00029556"/>
    </source>
</evidence>
<dbReference type="Proteomes" id="UP001214638">
    <property type="component" value="Unassembled WGS sequence"/>
</dbReference>
<dbReference type="PIRSF" id="PIRSF016089">
    <property type="entry name" value="SPC22"/>
    <property type="match status" value="1"/>
</dbReference>
<reference evidence="10" key="1">
    <citation type="journal article" date="2023" name="Nat. Microbiol.">
        <title>Babesia duncani multi-omics identifies virulence factors and drug targets.</title>
        <authorList>
            <person name="Singh P."/>
            <person name="Lonardi S."/>
            <person name="Liang Q."/>
            <person name="Vydyam P."/>
            <person name="Khabirova E."/>
            <person name="Fang T."/>
            <person name="Gihaz S."/>
            <person name="Thekkiniath J."/>
            <person name="Munshi M."/>
            <person name="Abel S."/>
            <person name="Ciampossin L."/>
            <person name="Batugedara G."/>
            <person name="Gupta M."/>
            <person name="Lu X.M."/>
            <person name="Lenz T."/>
            <person name="Chakravarty S."/>
            <person name="Cornillot E."/>
            <person name="Hu Y."/>
            <person name="Ma W."/>
            <person name="Gonzalez L.M."/>
            <person name="Sanchez S."/>
            <person name="Estrada K."/>
            <person name="Sanchez-Flores A."/>
            <person name="Montero E."/>
            <person name="Harb O.S."/>
            <person name="Le Roch K.G."/>
            <person name="Mamoun C.B."/>
        </authorList>
    </citation>
    <scope>NUCLEOTIDE SEQUENCE</scope>
    <source>
        <strain evidence="10">WA1</strain>
    </source>
</reference>
<dbReference type="PANTHER" id="PTHR12804:SF0">
    <property type="entry name" value="SIGNAL PEPTIDASE COMPLEX SUBUNIT 3"/>
    <property type="match status" value="1"/>
</dbReference>
<dbReference type="AlphaFoldDB" id="A0AAD9PM35"/>
<comment type="similarity">
    <text evidence="2">Belongs to the SPCS3 family.</text>
</comment>
<keyword evidence="4" id="KW-0256">Endoplasmic reticulum</keyword>
<dbReference type="GO" id="GO:0006465">
    <property type="term" value="P:signal peptide processing"/>
    <property type="evidence" value="ECO:0007669"/>
    <property type="project" value="InterPro"/>
</dbReference>
<dbReference type="GO" id="GO:0005787">
    <property type="term" value="C:signal peptidase complex"/>
    <property type="evidence" value="ECO:0007669"/>
    <property type="project" value="InterPro"/>
</dbReference>
<sequence>MNTASCRAYALSNCVIAAFAVALLCNYLTGLYQLNPKKITGGVQHVETHELSRVGNQVKHICVELSEIQSDRALLEMHLKYDLTGVFDWSTHMIFLYVTASYKSGRHVRNEIIIHNKIIKSRLEAFDPGSNKIAMYYLNDFSRALRNKNVTLTLYCHIYPLAGPLHTVKLAESKFTMPANYLMPNGTK</sequence>
<evidence type="ECO:0000256" key="7">
    <source>
        <dbReference type="ARBA" id="ARBA00023136"/>
    </source>
</evidence>
<evidence type="ECO:0000256" key="3">
    <source>
        <dbReference type="ARBA" id="ARBA00022692"/>
    </source>
</evidence>
<dbReference type="PANTHER" id="PTHR12804">
    <property type="entry name" value="MICROSOMAL SIGNAL PEPTIDASE 23 KD SUBUNIT SPC22/23"/>
    <property type="match status" value="1"/>
</dbReference>
<name>A0AAD9PM35_9APIC</name>
<keyword evidence="7" id="KW-0472">Membrane</keyword>
<keyword evidence="6" id="KW-1133">Transmembrane helix</keyword>
<evidence type="ECO:0000256" key="6">
    <source>
        <dbReference type="ARBA" id="ARBA00022989"/>
    </source>
</evidence>
<evidence type="ECO:0000313" key="11">
    <source>
        <dbReference type="Proteomes" id="UP001214638"/>
    </source>
</evidence>
<organism evidence="10 11">
    <name type="scientific">Babesia duncani</name>
    <dbReference type="NCBI Taxonomy" id="323732"/>
    <lineage>
        <taxon>Eukaryota</taxon>
        <taxon>Sar</taxon>
        <taxon>Alveolata</taxon>
        <taxon>Apicomplexa</taxon>
        <taxon>Aconoidasida</taxon>
        <taxon>Piroplasmida</taxon>
        <taxon>Babesiidae</taxon>
        <taxon>Babesia</taxon>
    </lineage>
</organism>
<dbReference type="KEGG" id="bdw:94336484"/>
<evidence type="ECO:0000256" key="4">
    <source>
        <dbReference type="ARBA" id="ARBA00022824"/>
    </source>
</evidence>
<dbReference type="InterPro" id="IPR007653">
    <property type="entry name" value="SPC3"/>
</dbReference>